<dbReference type="InterPro" id="IPR046342">
    <property type="entry name" value="CBS_dom_sf"/>
</dbReference>
<evidence type="ECO:0000313" key="14">
    <source>
        <dbReference type="Proteomes" id="UP001204142"/>
    </source>
</evidence>
<comment type="caution">
    <text evidence="13">The sequence shown here is derived from an EMBL/GenBank/DDBJ whole genome shotgun (WGS) entry which is preliminary data.</text>
</comment>
<evidence type="ECO:0000256" key="5">
    <source>
        <dbReference type="ARBA" id="ARBA00022989"/>
    </source>
</evidence>
<feature type="transmembrane region" description="Helical" evidence="10">
    <location>
        <begin position="101"/>
        <end position="121"/>
    </location>
</feature>
<dbReference type="SMART" id="SM01091">
    <property type="entry name" value="CorC_HlyC"/>
    <property type="match status" value="1"/>
</dbReference>
<evidence type="ECO:0000256" key="4">
    <source>
        <dbReference type="ARBA" id="ARBA00022737"/>
    </source>
</evidence>
<keyword evidence="3 9" id="KW-0812">Transmembrane</keyword>
<dbReference type="InterPro" id="IPR005170">
    <property type="entry name" value="Transptr-assoc_dom"/>
</dbReference>
<evidence type="ECO:0000256" key="9">
    <source>
        <dbReference type="PROSITE-ProRule" id="PRU01193"/>
    </source>
</evidence>
<dbReference type="PANTHER" id="PTHR43099">
    <property type="entry name" value="UPF0053 PROTEIN YRKA"/>
    <property type="match status" value="1"/>
</dbReference>
<feature type="domain" description="CBS" evidence="11">
    <location>
        <begin position="278"/>
        <end position="340"/>
    </location>
</feature>
<dbReference type="PROSITE" id="PS51371">
    <property type="entry name" value="CBS"/>
    <property type="match status" value="2"/>
</dbReference>
<dbReference type="InterPro" id="IPR036318">
    <property type="entry name" value="FAD-bd_PCMH-like_sf"/>
</dbReference>
<dbReference type="SUPFAM" id="SSF56176">
    <property type="entry name" value="FAD-binding/transporter-associated domain-like"/>
    <property type="match status" value="1"/>
</dbReference>
<evidence type="ECO:0000256" key="6">
    <source>
        <dbReference type="ARBA" id="ARBA00023122"/>
    </source>
</evidence>
<dbReference type="PANTHER" id="PTHR43099:SF5">
    <property type="entry name" value="HLYC_CORC FAMILY TRANSPORTER"/>
    <property type="match status" value="1"/>
</dbReference>
<keyword evidence="7 9" id="KW-0472">Membrane</keyword>
<dbReference type="InterPro" id="IPR051676">
    <property type="entry name" value="UPF0053_domain"/>
</dbReference>
<dbReference type="InterPro" id="IPR016169">
    <property type="entry name" value="FAD-bd_PCMH_sub2"/>
</dbReference>
<keyword evidence="4" id="KW-0677">Repeat</keyword>
<dbReference type="Gene3D" id="3.10.580.10">
    <property type="entry name" value="CBS-domain"/>
    <property type="match status" value="1"/>
</dbReference>
<dbReference type="Pfam" id="PF00571">
    <property type="entry name" value="CBS"/>
    <property type="match status" value="1"/>
</dbReference>
<evidence type="ECO:0000259" key="11">
    <source>
        <dbReference type="PROSITE" id="PS51371"/>
    </source>
</evidence>
<dbReference type="SUPFAM" id="SSF54631">
    <property type="entry name" value="CBS-domain pair"/>
    <property type="match status" value="1"/>
</dbReference>
<dbReference type="Gene3D" id="3.30.465.10">
    <property type="match status" value="1"/>
</dbReference>
<evidence type="ECO:0000256" key="8">
    <source>
        <dbReference type="PROSITE-ProRule" id="PRU00703"/>
    </source>
</evidence>
<evidence type="ECO:0000256" key="2">
    <source>
        <dbReference type="ARBA" id="ARBA00022475"/>
    </source>
</evidence>
<dbReference type="InterPro" id="IPR000644">
    <property type="entry name" value="CBS_dom"/>
</dbReference>
<dbReference type="Proteomes" id="UP001204142">
    <property type="component" value="Unassembled WGS sequence"/>
</dbReference>
<dbReference type="Pfam" id="PF01595">
    <property type="entry name" value="CNNM"/>
    <property type="match status" value="1"/>
</dbReference>
<organism evidence="13 14">
    <name type="scientific">Limnobacter humi</name>
    <dbReference type="NCBI Taxonomy" id="1778671"/>
    <lineage>
        <taxon>Bacteria</taxon>
        <taxon>Pseudomonadati</taxon>
        <taxon>Pseudomonadota</taxon>
        <taxon>Betaproteobacteria</taxon>
        <taxon>Burkholderiales</taxon>
        <taxon>Burkholderiaceae</taxon>
        <taxon>Limnobacter</taxon>
    </lineage>
</organism>
<reference evidence="13 14" key="1">
    <citation type="submission" date="2022-07" db="EMBL/GenBank/DDBJ databases">
        <authorList>
            <person name="Xamxidin M."/>
            <person name="Wu M."/>
        </authorList>
    </citation>
    <scope>NUCLEOTIDE SEQUENCE [LARGE SCALE GENOMIC DNA]</scope>
    <source>
        <strain evidence="13 14">NBRC 111650</strain>
    </source>
</reference>
<keyword evidence="5 9" id="KW-1133">Transmembrane helix</keyword>
<dbReference type="InterPro" id="IPR044751">
    <property type="entry name" value="Ion_transp-like_CBS"/>
</dbReference>
<keyword evidence="6 8" id="KW-0129">CBS domain</keyword>
<proteinExistence type="predicted"/>
<dbReference type="PROSITE" id="PS51846">
    <property type="entry name" value="CNNM"/>
    <property type="match status" value="1"/>
</dbReference>
<dbReference type="CDD" id="cd04590">
    <property type="entry name" value="CBS_pair_CorC_HlyC_assoc"/>
    <property type="match status" value="1"/>
</dbReference>
<gene>
    <name evidence="13" type="ORF">NQT62_08720</name>
</gene>
<feature type="domain" description="CNNM transmembrane" evidence="12">
    <location>
        <begin position="1"/>
        <end position="197"/>
    </location>
</feature>
<protein>
    <submittedName>
        <fullName evidence="13">Hemolysin family protein</fullName>
    </submittedName>
</protein>
<evidence type="ECO:0000259" key="12">
    <source>
        <dbReference type="PROSITE" id="PS51846"/>
    </source>
</evidence>
<evidence type="ECO:0000256" key="7">
    <source>
        <dbReference type="ARBA" id="ARBA00023136"/>
    </source>
</evidence>
<dbReference type="InterPro" id="IPR002550">
    <property type="entry name" value="CNNM"/>
</dbReference>
<dbReference type="EMBL" id="JANIGO010000002">
    <property type="protein sequence ID" value="MCQ8896512.1"/>
    <property type="molecule type" value="Genomic_DNA"/>
</dbReference>
<evidence type="ECO:0000256" key="10">
    <source>
        <dbReference type="SAM" id="Phobius"/>
    </source>
</evidence>
<accession>A0ABT1WIF7</accession>
<dbReference type="RefSeq" id="WP_256764294.1">
    <property type="nucleotide sequence ID" value="NZ_JANIGO010000002.1"/>
</dbReference>
<evidence type="ECO:0000256" key="1">
    <source>
        <dbReference type="ARBA" id="ARBA00004651"/>
    </source>
</evidence>
<comment type="subcellular location">
    <subcellularLocation>
        <location evidence="1">Cell membrane</location>
        <topology evidence="1">Multi-pass membrane protein</topology>
    </subcellularLocation>
</comment>
<evidence type="ECO:0000256" key="3">
    <source>
        <dbReference type="ARBA" id="ARBA00022692"/>
    </source>
</evidence>
<dbReference type="Pfam" id="PF03471">
    <property type="entry name" value="CorC_HlyC"/>
    <property type="match status" value="1"/>
</dbReference>
<keyword evidence="14" id="KW-1185">Reference proteome</keyword>
<sequence length="443" mass="47722">MHALWTLIALVLVSGFFALSEMALASSRRSKLSNMAEQGNRKARLALHIIDHPSRLLAATQTGITAAALLMGVYGESALSTVFEHAIQTHWPALSDHAGTVSFVITIALVTAVSIVLGEIVPKRLAIANPEAVALFCAPIMSAFIALMRPAITLLSKSADLVLALVPFKAAPAVNSVEDILAFLNENQQDGALAPEETHLMGNVLRLEDRRLAAVMTPVSDVSWINLDAPLPQNLLTLREAPHSVLPVCKGNLQQVVGVMESHDILQAAIAGQIDFSQIPVQPALFVPASLTLVDLLRTFRKQKNTFAFVVSEFGMTEGIVTIDDVISSVVGDMMPVLDEALETLAVKREDGSWLLDGLLPVDEMCGKLRLRELPIDELGNFHTVGGFVLAVLGRKLGRIPKKSEKFSYGDWTFEVMDVDGHRVDQVLASPAGGGSPSEPDRQ</sequence>
<name>A0ABT1WIF7_9BURK</name>
<evidence type="ECO:0000313" key="13">
    <source>
        <dbReference type="EMBL" id="MCQ8896512.1"/>
    </source>
</evidence>
<feature type="domain" description="CBS" evidence="11">
    <location>
        <begin position="216"/>
        <end position="276"/>
    </location>
</feature>
<feature type="transmembrane region" description="Helical" evidence="10">
    <location>
        <begin position="133"/>
        <end position="152"/>
    </location>
</feature>
<keyword evidence="2" id="KW-1003">Cell membrane</keyword>